<accession>G0TWP2</accession>
<protein>
    <submittedName>
        <fullName evidence="1">Uncharacterized protein</fullName>
    </submittedName>
</protein>
<gene>
    <name evidence="1" type="ORF">TVY486_0601710</name>
</gene>
<organism evidence="1">
    <name type="scientific">Trypanosoma vivax (strain Y486)</name>
    <dbReference type="NCBI Taxonomy" id="1055687"/>
    <lineage>
        <taxon>Eukaryota</taxon>
        <taxon>Discoba</taxon>
        <taxon>Euglenozoa</taxon>
        <taxon>Kinetoplastea</taxon>
        <taxon>Metakinetoplastina</taxon>
        <taxon>Trypanosomatida</taxon>
        <taxon>Trypanosomatidae</taxon>
        <taxon>Trypanosoma</taxon>
        <taxon>Duttonella</taxon>
    </lineage>
</organism>
<dbReference type="VEuPathDB" id="TriTrypDB:TvY486_0601710"/>
<proteinExistence type="predicted"/>
<name>G0TWP2_TRYVY</name>
<sequence length="328" mass="36019">MLRTCSRKRTWVPCPTYCSGYRRFLFLLPSIFFDFSQVRFMRRFIRTKVLHTTHRRNCSGDSLLEEIFSELSACDITHRPSQHSTQPEFTIKGGHGASTTVKQVEKGFSAAPIETSTSEEMDIRTELSKQEQLQHMLQEARGQAALARSEGAKMVEAQRHSRYVASPPAALNLSSAELIQERSPQHFTPAKDSSRLLALPRVKSPGTVAVVTLVGKVLLAATMHGDDNSEETGDTLMAEDGPHARLLVQYTVPFLPSSGPISIQVRCYGATLASFAREYVKVGDLIHVLGHIMPLEVNSPDDPVFCVCALPVGGNISVVLAADHTSAS</sequence>
<dbReference type="AlphaFoldDB" id="G0TWP2"/>
<dbReference type="EMBL" id="HE573022">
    <property type="protein sequence ID" value="CCC48380.1"/>
    <property type="molecule type" value="Genomic_DNA"/>
</dbReference>
<reference evidence="1" key="1">
    <citation type="journal article" date="2012" name="Proc. Natl. Acad. Sci. U.S.A.">
        <title>Antigenic diversity is generated by distinct evolutionary mechanisms in African trypanosome species.</title>
        <authorList>
            <person name="Jackson A.P."/>
            <person name="Berry A."/>
            <person name="Aslett M."/>
            <person name="Allison H.C."/>
            <person name="Burton P."/>
            <person name="Vavrova-Anderson J."/>
            <person name="Brown R."/>
            <person name="Browne H."/>
            <person name="Corton N."/>
            <person name="Hauser H."/>
            <person name="Gamble J."/>
            <person name="Gilderthorp R."/>
            <person name="Marcello L."/>
            <person name="McQuillan J."/>
            <person name="Otto T.D."/>
            <person name="Quail M.A."/>
            <person name="Sanders M.J."/>
            <person name="van Tonder A."/>
            <person name="Ginger M.L."/>
            <person name="Field M.C."/>
            <person name="Barry J.D."/>
            <person name="Hertz-Fowler C."/>
            <person name="Berriman M."/>
        </authorList>
    </citation>
    <scope>NUCLEOTIDE SEQUENCE</scope>
    <source>
        <strain evidence="1">Y486</strain>
    </source>
</reference>
<dbReference type="CDD" id="cd23673">
    <property type="entry name" value="MPSS6"/>
    <property type="match status" value="1"/>
</dbReference>
<evidence type="ECO:0000313" key="1">
    <source>
        <dbReference type="EMBL" id="CCC48380.1"/>
    </source>
</evidence>